<gene>
    <name evidence="1" type="ORF">F1609_00150</name>
</gene>
<dbReference type="Proteomes" id="UP000819052">
    <property type="component" value="Unassembled WGS sequence"/>
</dbReference>
<organism evidence="1 2">
    <name type="scientific">Massilia aquatica</name>
    <dbReference type="NCBI Taxonomy" id="2609000"/>
    <lineage>
        <taxon>Bacteria</taxon>
        <taxon>Pseudomonadati</taxon>
        <taxon>Pseudomonadota</taxon>
        <taxon>Betaproteobacteria</taxon>
        <taxon>Burkholderiales</taxon>
        <taxon>Oxalobacteraceae</taxon>
        <taxon>Telluria group</taxon>
        <taxon>Massilia</taxon>
    </lineage>
</organism>
<protein>
    <submittedName>
        <fullName evidence="1">Uncharacterized protein</fullName>
    </submittedName>
</protein>
<dbReference type="RefSeq" id="WP_167073504.1">
    <property type="nucleotide sequence ID" value="NZ_VVIW01000001.1"/>
</dbReference>
<evidence type="ECO:0000313" key="2">
    <source>
        <dbReference type="Proteomes" id="UP000819052"/>
    </source>
</evidence>
<comment type="caution">
    <text evidence="1">The sequence shown here is derived from an EMBL/GenBank/DDBJ whole genome shotgun (WGS) entry which is preliminary data.</text>
</comment>
<accession>A0ABX0M2N2</accession>
<evidence type="ECO:0000313" key="1">
    <source>
        <dbReference type="EMBL" id="NHZ38582.1"/>
    </source>
</evidence>
<keyword evidence="2" id="KW-1185">Reference proteome</keyword>
<proteinExistence type="predicted"/>
<reference evidence="1 2" key="1">
    <citation type="submission" date="2019-09" db="EMBL/GenBank/DDBJ databases">
        <title>Taxonomy of Antarctic Massilia spp.: description of Massilia rubra sp. nov., Massilia aquatica sp. nov., Massilia mucilaginosa sp. nov., Massilia frigida sp. nov. isolated from streams, lakes and regoliths.</title>
        <authorList>
            <person name="Holochova P."/>
            <person name="Sedlacek I."/>
            <person name="Kralova S."/>
            <person name="Maslanova I."/>
            <person name="Busse H.-J."/>
            <person name="Stankova E."/>
            <person name="Vrbovska V."/>
            <person name="Kovarovic V."/>
            <person name="Bartak M."/>
            <person name="Svec P."/>
            <person name="Pantucek R."/>
        </authorList>
    </citation>
    <scope>NUCLEOTIDE SEQUENCE [LARGE SCALE GENOMIC DNA]</scope>
    <source>
        <strain evidence="1 2">CCM 8693</strain>
    </source>
</reference>
<dbReference type="EMBL" id="VVIW01000001">
    <property type="protein sequence ID" value="NHZ38582.1"/>
    <property type="molecule type" value="Genomic_DNA"/>
</dbReference>
<name>A0ABX0M2N2_9BURK</name>
<sequence length="73" mass="8174">MGLKDFLNGGRMVKGSSFDTKLKPLGSMSETTQRRLGYADASGNWTDRGYDRATSRDYQGLEKSRHAMLKAKK</sequence>